<dbReference type="OrthoDB" id="9792649at2"/>
<evidence type="ECO:0000256" key="1">
    <source>
        <dbReference type="SAM" id="MobiDB-lite"/>
    </source>
</evidence>
<dbReference type="RefSeq" id="WP_100513302.1">
    <property type="nucleotide sequence ID" value="NZ_PEBK01000007.1"/>
</dbReference>
<dbReference type="PANTHER" id="PTHR10309">
    <property type="entry name" value="MANNOSE-6-PHOSPHATE ISOMERASE"/>
    <property type="match status" value="1"/>
</dbReference>
<protein>
    <submittedName>
        <fullName evidence="3">Mannose-6-phosphate isomerase</fullName>
    </submittedName>
</protein>
<dbReference type="EMBL" id="PEBK01000007">
    <property type="protein sequence ID" value="PJM74823.1"/>
    <property type="molecule type" value="Genomic_DNA"/>
</dbReference>
<feature type="region of interest" description="Disordered" evidence="1">
    <location>
        <begin position="264"/>
        <end position="290"/>
    </location>
</feature>
<keyword evidence="3" id="KW-0413">Isomerase</keyword>
<dbReference type="SUPFAM" id="SSF51182">
    <property type="entry name" value="RmlC-like cupins"/>
    <property type="match status" value="1"/>
</dbReference>
<evidence type="ECO:0000313" key="3">
    <source>
        <dbReference type="EMBL" id="PJM74823.1"/>
    </source>
</evidence>
<keyword evidence="4" id="KW-1185">Reference proteome</keyword>
<organism evidence="3 4">
    <name type="scientific">Bifidobacterium simiarum</name>
    <dbReference type="NCBI Taxonomy" id="2045441"/>
    <lineage>
        <taxon>Bacteria</taxon>
        <taxon>Bacillati</taxon>
        <taxon>Actinomycetota</taxon>
        <taxon>Actinomycetes</taxon>
        <taxon>Bifidobacteriales</taxon>
        <taxon>Bifidobacteriaceae</taxon>
        <taxon>Bifidobacterium</taxon>
    </lineage>
</organism>
<proteinExistence type="predicted"/>
<feature type="domain" description="Phosphomannose isomerase type I catalytic" evidence="2">
    <location>
        <begin position="9"/>
        <end position="168"/>
    </location>
</feature>
<gene>
    <name evidence="3" type="ORF">CSQ87_07700</name>
</gene>
<dbReference type="InterPro" id="IPR011051">
    <property type="entry name" value="RmlC_Cupin_sf"/>
</dbReference>
<dbReference type="CDD" id="cd07011">
    <property type="entry name" value="cupin_PMI_type_I_N"/>
    <property type="match status" value="1"/>
</dbReference>
<dbReference type="GO" id="GO:0004476">
    <property type="term" value="F:mannose-6-phosphate isomerase activity"/>
    <property type="evidence" value="ECO:0007669"/>
    <property type="project" value="InterPro"/>
</dbReference>
<evidence type="ECO:0000313" key="4">
    <source>
        <dbReference type="Proteomes" id="UP000231451"/>
    </source>
</evidence>
<evidence type="ECO:0000259" key="2">
    <source>
        <dbReference type="Pfam" id="PF20511"/>
    </source>
</evidence>
<dbReference type="AlphaFoldDB" id="A0A2M9HDE0"/>
<dbReference type="Gene3D" id="2.60.120.10">
    <property type="entry name" value="Jelly Rolls"/>
    <property type="match status" value="3"/>
</dbReference>
<dbReference type="GO" id="GO:0005829">
    <property type="term" value="C:cytosol"/>
    <property type="evidence" value="ECO:0007669"/>
    <property type="project" value="TreeGrafter"/>
</dbReference>
<dbReference type="InterPro" id="IPR014710">
    <property type="entry name" value="RmlC-like_jellyroll"/>
</dbReference>
<dbReference type="PANTHER" id="PTHR10309:SF0">
    <property type="entry name" value="MANNOSE-6-PHOSPHATE ISOMERASE"/>
    <property type="match status" value="1"/>
</dbReference>
<name>A0A2M9HDE0_9BIFI</name>
<dbReference type="InterPro" id="IPR046457">
    <property type="entry name" value="PMI_typeI_cat"/>
</dbReference>
<comment type="caution">
    <text evidence="3">The sequence shown here is derived from an EMBL/GenBank/DDBJ whole genome shotgun (WGS) entry which is preliminary data.</text>
</comment>
<dbReference type="Pfam" id="PF20511">
    <property type="entry name" value="PMI_typeI_cat"/>
    <property type="match status" value="1"/>
</dbReference>
<dbReference type="InterPro" id="IPR016305">
    <property type="entry name" value="Mannose-6-P_Isomerase"/>
</dbReference>
<reference evidence="3 4" key="1">
    <citation type="submission" date="2017-10" db="EMBL/GenBank/DDBJ databases">
        <title>Draft genome sequences of strains TRE 1, TRE 9, TRE H and TRI 7, isolated from tamarins, belonging to four potential novel Bifidobacterium species.</title>
        <authorList>
            <person name="Mattarelli P."/>
            <person name="Modesto M."/>
            <person name="Puglisi E."/>
            <person name="Morelli L."/>
            <person name="Spezio C."/>
            <person name="Bonetti A."/>
            <person name="Sandri C."/>
        </authorList>
    </citation>
    <scope>NUCLEOTIDE SEQUENCE [LARGE SCALE GENOMIC DNA]</scope>
    <source>
        <strain evidence="4">TRI7</strain>
    </source>
</reference>
<dbReference type="GO" id="GO:0008270">
    <property type="term" value="F:zinc ion binding"/>
    <property type="evidence" value="ECO:0007669"/>
    <property type="project" value="InterPro"/>
</dbReference>
<accession>A0A2M9HDE0</accession>
<feature type="compositionally biased region" description="Low complexity" evidence="1">
    <location>
        <begin position="275"/>
        <end position="290"/>
    </location>
</feature>
<dbReference type="GO" id="GO:0009298">
    <property type="term" value="P:GDP-mannose biosynthetic process"/>
    <property type="evidence" value="ECO:0007669"/>
    <property type="project" value="InterPro"/>
</dbReference>
<sequence>MVPILPVPKWYAWGSYDRLQTMFGAAGTAGDGPIDVGAMTGEPLAEMWFSAHGQRSMTSDVLVGSARRGTRRMPLADLLRGDPGPMLGETASRHWGPTLPYLLKVIAVRMPLSLQVHPLDFEARRGFHREQSAGIPQDDPARSFRDMQGKHEMVVALEPFDASVGFAPVSRQIRALRSVRHPLARAMADILQSGSMTGPADRSAVGTAEPTMAVIDRMMPESARVWSETSRRVFRAFALAVMYGRDVDTVTVLREAVSRLGDHAGQVAGGGTGLPTGSSSGSRSGASAASETSRMLANALRAAEAFPGDASALCLLMMNPVRLREGESVSIPPGTPHVYIHGLAAEIMTNSDNVLRAGLTVKHRDVPNLLRSLNTAPVPPVVPYTVRDGERRGGGARRPARCDPHRGLTLYHPCIDEFSLTYGHVEAGRVADWPLPVLAQDRPRIVVCVDGSLCCETERSDDVRRMTLRRGEGVFVPADDGLLRVTGAGNMTGAGNSTGVGGGSESIGHQKTGGNLLMASTGI</sequence>
<dbReference type="Proteomes" id="UP000231451">
    <property type="component" value="Unassembled WGS sequence"/>
</dbReference>